<evidence type="ECO:0000259" key="9">
    <source>
        <dbReference type="SMART" id="SM00768"/>
    </source>
</evidence>
<keyword evidence="3" id="KW-0336">GPI-anchor</keyword>
<dbReference type="GO" id="GO:0005886">
    <property type="term" value="C:plasma membrane"/>
    <property type="evidence" value="ECO:0007669"/>
    <property type="project" value="UniProtKB-SubCell"/>
</dbReference>
<dbReference type="GO" id="GO:0009506">
    <property type="term" value="C:plasmodesma"/>
    <property type="evidence" value="ECO:0007669"/>
    <property type="project" value="UniProtKB-ARBA"/>
</dbReference>
<keyword evidence="6" id="KW-1015">Disulfide bond</keyword>
<evidence type="ECO:0000256" key="5">
    <source>
        <dbReference type="ARBA" id="ARBA00023136"/>
    </source>
</evidence>
<keyword evidence="5" id="KW-0472">Membrane</keyword>
<keyword evidence="7" id="KW-0325">Glycoprotein</keyword>
<dbReference type="EMBL" id="AUSU01005639">
    <property type="protein sequence ID" value="EPS63195.1"/>
    <property type="molecule type" value="Genomic_DNA"/>
</dbReference>
<comment type="subcellular location">
    <subcellularLocation>
        <location evidence="1">Cell membrane</location>
        <topology evidence="1">Lipid-anchor</topology>
        <topology evidence="1">GPI-anchor</topology>
    </subcellularLocation>
</comment>
<name>S8C8P3_9LAMI</name>
<sequence length="104" mass="11037">FFAPAEGQGGRSPARHIWCVAKNNAGDGALRSAIDWACGAGGADCGPIQQGGRCYDAADLRRTASFAFNDYFVEHGPSDDNCNFGGAAALTSLDPSKSRRRFFF</sequence>
<dbReference type="GO" id="GO:0098552">
    <property type="term" value="C:side of membrane"/>
    <property type="evidence" value="ECO:0007669"/>
    <property type="project" value="UniProtKB-KW"/>
</dbReference>
<accession>S8C8P3</accession>
<evidence type="ECO:0000256" key="8">
    <source>
        <dbReference type="ARBA" id="ARBA00023288"/>
    </source>
</evidence>
<evidence type="ECO:0000256" key="6">
    <source>
        <dbReference type="ARBA" id="ARBA00023157"/>
    </source>
</evidence>
<feature type="non-terminal residue" evidence="10">
    <location>
        <position position="104"/>
    </location>
</feature>
<dbReference type="InterPro" id="IPR012946">
    <property type="entry name" value="X8"/>
</dbReference>
<gene>
    <name evidence="10" type="ORF">M569_11595</name>
</gene>
<dbReference type="SMART" id="SM00768">
    <property type="entry name" value="X8"/>
    <property type="match status" value="1"/>
</dbReference>
<dbReference type="PANTHER" id="PTHR31044">
    <property type="entry name" value="BETA-1,3 GLUCANASE"/>
    <property type="match status" value="1"/>
</dbReference>
<dbReference type="Gene3D" id="1.20.58.1040">
    <property type="match status" value="1"/>
</dbReference>
<feature type="domain" description="X8" evidence="9">
    <location>
        <begin position="17"/>
        <end position="102"/>
    </location>
</feature>
<proteinExistence type="predicted"/>
<keyword evidence="11" id="KW-1185">Reference proteome</keyword>
<comment type="caution">
    <text evidence="10">The sequence shown here is derived from an EMBL/GenBank/DDBJ whole genome shotgun (WGS) entry which is preliminary data.</text>
</comment>
<evidence type="ECO:0000256" key="7">
    <source>
        <dbReference type="ARBA" id="ARBA00023180"/>
    </source>
</evidence>
<evidence type="ECO:0000256" key="4">
    <source>
        <dbReference type="ARBA" id="ARBA00022729"/>
    </source>
</evidence>
<dbReference type="PANTHER" id="PTHR31044:SF33">
    <property type="entry name" value="PLASMODESMATA CALLOSE-BINDING PROTEIN 5"/>
    <property type="match status" value="1"/>
</dbReference>
<evidence type="ECO:0000256" key="2">
    <source>
        <dbReference type="ARBA" id="ARBA00022475"/>
    </source>
</evidence>
<feature type="non-terminal residue" evidence="10">
    <location>
        <position position="1"/>
    </location>
</feature>
<dbReference type="OrthoDB" id="1919050at2759"/>
<dbReference type="Pfam" id="PF07983">
    <property type="entry name" value="X8"/>
    <property type="match status" value="1"/>
</dbReference>
<dbReference type="AlphaFoldDB" id="S8C8P3"/>
<dbReference type="Proteomes" id="UP000015453">
    <property type="component" value="Unassembled WGS sequence"/>
</dbReference>
<evidence type="ECO:0000313" key="10">
    <source>
        <dbReference type="EMBL" id="EPS63195.1"/>
    </source>
</evidence>
<keyword evidence="4" id="KW-0732">Signal</keyword>
<evidence type="ECO:0000256" key="3">
    <source>
        <dbReference type="ARBA" id="ARBA00022622"/>
    </source>
</evidence>
<dbReference type="InterPro" id="IPR044788">
    <property type="entry name" value="X8_dom_prot"/>
</dbReference>
<evidence type="ECO:0000313" key="11">
    <source>
        <dbReference type="Proteomes" id="UP000015453"/>
    </source>
</evidence>
<keyword evidence="8" id="KW-0449">Lipoprotein</keyword>
<organism evidence="10 11">
    <name type="scientific">Genlisea aurea</name>
    <dbReference type="NCBI Taxonomy" id="192259"/>
    <lineage>
        <taxon>Eukaryota</taxon>
        <taxon>Viridiplantae</taxon>
        <taxon>Streptophyta</taxon>
        <taxon>Embryophyta</taxon>
        <taxon>Tracheophyta</taxon>
        <taxon>Spermatophyta</taxon>
        <taxon>Magnoliopsida</taxon>
        <taxon>eudicotyledons</taxon>
        <taxon>Gunneridae</taxon>
        <taxon>Pentapetalae</taxon>
        <taxon>asterids</taxon>
        <taxon>lamiids</taxon>
        <taxon>Lamiales</taxon>
        <taxon>Lentibulariaceae</taxon>
        <taxon>Genlisea</taxon>
    </lineage>
</organism>
<keyword evidence="2" id="KW-1003">Cell membrane</keyword>
<protein>
    <recommendedName>
        <fullName evidence="9">X8 domain-containing protein</fullName>
    </recommendedName>
</protein>
<reference evidence="10 11" key="1">
    <citation type="journal article" date="2013" name="BMC Genomics">
        <title>The miniature genome of a carnivorous plant Genlisea aurea contains a low number of genes and short non-coding sequences.</title>
        <authorList>
            <person name="Leushkin E.V."/>
            <person name="Sutormin R.A."/>
            <person name="Nabieva E.R."/>
            <person name="Penin A.A."/>
            <person name="Kondrashov A.S."/>
            <person name="Logacheva M.D."/>
        </authorList>
    </citation>
    <scope>NUCLEOTIDE SEQUENCE [LARGE SCALE GENOMIC DNA]</scope>
</reference>
<evidence type="ECO:0000256" key="1">
    <source>
        <dbReference type="ARBA" id="ARBA00004609"/>
    </source>
</evidence>
<dbReference type="FunFam" id="1.20.58.1040:FF:000001">
    <property type="entry name" value="Glucan endo-1,3-beta-glucosidase 4"/>
    <property type="match status" value="1"/>
</dbReference>